<dbReference type="Gene3D" id="2.60.40.10">
    <property type="entry name" value="Immunoglobulins"/>
    <property type="match status" value="11"/>
</dbReference>
<feature type="domain" description="Fibronectin type-III" evidence="17">
    <location>
        <begin position="827"/>
        <end position="924"/>
    </location>
</feature>
<evidence type="ECO:0000256" key="9">
    <source>
        <dbReference type="ARBA" id="ARBA00023136"/>
    </source>
</evidence>
<dbReference type="GO" id="GO:0098632">
    <property type="term" value="F:cell-cell adhesion mediator activity"/>
    <property type="evidence" value="ECO:0007669"/>
    <property type="project" value="TreeGrafter"/>
</dbReference>
<dbReference type="PANTHER" id="PTHR44170:SF6">
    <property type="entry name" value="CONTACTIN"/>
    <property type="match status" value="1"/>
</dbReference>
<dbReference type="PANTHER" id="PTHR44170">
    <property type="entry name" value="PROTEIN SIDEKICK"/>
    <property type="match status" value="1"/>
</dbReference>
<evidence type="ECO:0000256" key="3">
    <source>
        <dbReference type="ARBA" id="ARBA00022475"/>
    </source>
</evidence>
<dbReference type="CDD" id="cd00063">
    <property type="entry name" value="FN3"/>
    <property type="match status" value="5"/>
</dbReference>
<accession>A0A4D5R973</accession>
<feature type="chain" id="PRO_5020024249" evidence="15">
    <location>
        <begin position="27"/>
        <end position="1265"/>
    </location>
</feature>
<keyword evidence="4 14" id="KW-0812">Transmembrane</keyword>
<dbReference type="InterPro" id="IPR036179">
    <property type="entry name" value="Ig-like_dom_sf"/>
</dbReference>
<dbReference type="InterPro" id="IPR013783">
    <property type="entry name" value="Ig-like_fold"/>
</dbReference>
<feature type="domain" description="Fibronectin type-III" evidence="17">
    <location>
        <begin position="724"/>
        <end position="822"/>
    </location>
</feature>
<evidence type="ECO:0000256" key="8">
    <source>
        <dbReference type="ARBA" id="ARBA00022989"/>
    </source>
</evidence>
<dbReference type="SUPFAM" id="SSF49265">
    <property type="entry name" value="Fibronectin type III"/>
    <property type="match status" value="3"/>
</dbReference>
<dbReference type="FunFam" id="2.60.40.10:FF:001687">
    <property type="entry name" value="Neuroglian, isoform E"/>
    <property type="match status" value="1"/>
</dbReference>
<organism evidence="18">
    <name type="scientific">Scolopendra viridis</name>
    <name type="common">Giant centipede</name>
    <dbReference type="NCBI Taxonomy" id="118503"/>
    <lineage>
        <taxon>Eukaryota</taxon>
        <taxon>Metazoa</taxon>
        <taxon>Ecdysozoa</taxon>
        <taxon>Arthropoda</taxon>
        <taxon>Myriapoda</taxon>
        <taxon>Chilopoda</taxon>
        <taxon>Pleurostigmophora</taxon>
        <taxon>Scolopendromorpha</taxon>
        <taxon>Scolopendridae</taxon>
        <taxon>Scolopendra</taxon>
    </lineage>
</organism>
<keyword evidence="6" id="KW-0677">Repeat</keyword>
<keyword evidence="10" id="KW-1015">Disulfide bond</keyword>
<evidence type="ECO:0000256" key="7">
    <source>
        <dbReference type="ARBA" id="ARBA00022889"/>
    </source>
</evidence>
<dbReference type="Pfam" id="PF00041">
    <property type="entry name" value="fn3"/>
    <property type="match status" value="4"/>
</dbReference>
<dbReference type="SMART" id="SM00060">
    <property type="entry name" value="FN3"/>
    <property type="match status" value="5"/>
</dbReference>
<feature type="domain" description="Ig-like" evidence="16">
    <location>
        <begin position="248"/>
        <end position="336"/>
    </location>
</feature>
<evidence type="ECO:0000256" key="4">
    <source>
        <dbReference type="ARBA" id="ARBA00022692"/>
    </source>
</evidence>
<proteinExistence type="predicted"/>
<evidence type="ECO:0000256" key="12">
    <source>
        <dbReference type="ARBA" id="ARBA00023319"/>
    </source>
</evidence>
<evidence type="ECO:0000256" key="2">
    <source>
        <dbReference type="ARBA" id="ARBA00004479"/>
    </source>
</evidence>
<dbReference type="FunFam" id="2.60.40.10:FF:001928">
    <property type="entry name" value="neuroglian isoform X2"/>
    <property type="match status" value="1"/>
</dbReference>
<keyword evidence="5 15" id="KW-0732">Signal</keyword>
<keyword evidence="12" id="KW-0393">Immunoglobulin domain</keyword>
<keyword evidence="3" id="KW-1003">Cell membrane</keyword>
<dbReference type="GO" id="GO:0007420">
    <property type="term" value="P:brain development"/>
    <property type="evidence" value="ECO:0007669"/>
    <property type="project" value="TreeGrafter"/>
</dbReference>
<dbReference type="FunFam" id="2.60.40.10:FF:000028">
    <property type="entry name" value="Neuronal cell adhesion molecule"/>
    <property type="match status" value="1"/>
</dbReference>
<keyword evidence="9 14" id="KW-0472">Membrane</keyword>
<dbReference type="Pfam" id="PF13882">
    <property type="entry name" value="Bravo_FIGEY"/>
    <property type="match status" value="1"/>
</dbReference>
<evidence type="ECO:0000256" key="10">
    <source>
        <dbReference type="ARBA" id="ARBA00023157"/>
    </source>
</evidence>
<keyword evidence="8 14" id="KW-1133">Transmembrane helix</keyword>
<feature type="compositionally biased region" description="Polar residues" evidence="13">
    <location>
        <begin position="1203"/>
        <end position="1214"/>
    </location>
</feature>
<dbReference type="PROSITE" id="PS50835">
    <property type="entry name" value="IG_LIKE"/>
    <property type="match status" value="6"/>
</dbReference>
<dbReference type="GO" id="GO:0030424">
    <property type="term" value="C:axon"/>
    <property type="evidence" value="ECO:0007669"/>
    <property type="project" value="TreeGrafter"/>
</dbReference>
<dbReference type="InterPro" id="IPR036116">
    <property type="entry name" value="FN3_sf"/>
</dbReference>
<dbReference type="Pfam" id="PF13927">
    <property type="entry name" value="Ig_3"/>
    <property type="match status" value="3"/>
</dbReference>
<dbReference type="InterPro" id="IPR026966">
    <property type="entry name" value="Neurofascin/L1/NrCAM_C"/>
</dbReference>
<evidence type="ECO:0000259" key="16">
    <source>
        <dbReference type="PROSITE" id="PS50835"/>
    </source>
</evidence>
<feature type="region of interest" description="Disordered" evidence="13">
    <location>
        <begin position="703"/>
        <end position="728"/>
    </location>
</feature>
<dbReference type="InterPro" id="IPR013098">
    <property type="entry name" value="Ig_I-set"/>
</dbReference>
<protein>
    <submittedName>
        <fullName evidence="18">Neuronal cell adhesion molecule</fullName>
    </submittedName>
</protein>
<dbReference type="GO" id="GO:0005886">
    <property type="term" value="C:plasma membrane"/>
    <property type="evidence" value="ECO:0007669"/>
    <property type="project" value="UniProtKB-SubCell"/>
</dbReference>
<feature type="domain" description="Ig-like" evidence="16">
    <location>
        <begin position="529"/>
        <end position="612"/>
    </location>
</feature>
<dbReference type="InterPro" id="IPR007110">
    <property type="entry name" value="Ig-like_dom"/>
</dbReference>
<dbReference type="SUPFAM" id="SSF48726">
    <property type="entry name" value="Immunoglobulin"/>
    <property type="match status" value="6"/>
</dbReference>
<dbReference type="EMBL" id="GGNE01000112">
    <property type="protein sequence ID" value="MIC88653.1"/>
    <property type="molecule type" value="Transcribed_RNA"/>
</dbReference>
<feature type="domain" description="Ig-like" evidence="16">
    <location>
        <begin position="140"/>
        <end position="218"/>
    </location>
</feature>
<evidence type="ECO:0000256" key="1">
    <source>
        <dbReference type="ARBA" id="ARBA00004236"/>
    </source>
</evidence>
<dbReference type="FunFam" id="2.60.40.10:FF:000035">
    <property type="entry name" value="Contactin 1"/>
    <property type="match status" value="1"/>
</dbReference>
<feature type="domain" description="Ig-like" evidence="16">
    <location>
        <begin position="436"/>
        <end position="521"/>
    </location>
</feature>
<dbReference type="InterPro" id="IPR003598">
    <property type="entry name" value="Ig_sub2"/>
</dbReference>
<feature type="compositionally biased region" description="Polar residues" evidence="13">
    <location>
        <begin position="703"/>
        <end position="718"/>
    </location>
</feature>
<dbReference type="FunFam" id="2.60.40.10:FF:000052">
    <property type="entry name" value="Contactin 1"/>
    <property type="match status" value="1"/>
</dbReference>
<evidence type="ECO:0000256" key="5">
    <source>
        <dbReference type="ARBA" id="ARBA00022729"/>
    </source>
</evidence>
<name>A0A4D5R973_SCOVI</name>
<dbReference type="PROSITE" id="PS50853">
    <property type="entry name" value="FN3"/>
    <property type="match status" value="4"/>
</dbReference>
<feature type="domain" description="Fibronectin type-III" evidence="17">
    <location>
        <begin position="925"/>
        <end position="1030"/>
    </location>
</feature>
<dbReference type="FunFam" id="2.60.40.10:FF:001718">
    <property type="entry name" value="Neuroglian, isoform D"/>
    <property type="match status" value="1"/>
</dbReference>
<evidence type="ECO:0000256" key="14">
    <source>
        <dbReference type="SAM" id="Phobius"/>
    </source>
</evidence>
<reference evidence="18" key="1">
    <citation type="journal article" date="2018" name="Toxicon">
        <title>Venom-gland transcriptomics and venom proteomics of the giant Florida blue centipede, Scolopendra viridis.</title>
        <authorList>
            <person name="Ward M.J."/>
            <person name="Rokyta D.R."/>
        </authorList>
    </citation>
    <scope>NUCLEOTIDE SEQUENCE</scope>
    <source>
        <tissue evidence="18">Venom gland</tissue>
    </source>
</reference>
<sequence length="1265" mass="140825">MEKFLNCPCFYRYVLLVAALWTTTQAVSIPYPPTIIKQPPPDYLPFQVAVGTDEKEKPFLLECEAKGEPKVDYKWKKSGQPFQWQAYDNRISQQPGRGTLVITQPSDVDEGYYQCFATNVHGTAMSNGVFVRKSELNSFPDEKAEDRVVNEGDPLTLQCNPPTGFPKPTIFWIIQSDNGALRSINSSRITVDPEGRLHFSNVTRDDSYDDAVYACSASIVYRNEYKLGNKVKLEVISAGSSAVQARNPPVEQYISPPNIVAMRGDSLELYCIFSGTPLPEIRWKKKGNKPLPMGRTQYLNYGKTLKIRKVEFDDEDTYECTASNGMGIVQSRAMVVTIQAKPYWIHEPSDTNAAEDEDVEFECKASGIPEPEVKWFMNGEPLNDAKPNPRRKVLSPTTIRIEKLEKTDTAVYQCNASNTHGYVFKNFYVNVLAIPPDITVSPEPLYEIVDGWTIKLSCEVFGSPKPVVKWTRNKQELTGNRFTILENGDLEIRNALFTDAGNYQCVAKNKFGEAKSGDDVGVLEVKEQTRITVKPEDYEVPAGQSATFRCEAAADSNLDCTIEWMKEDELIDFDQDPRMFKATDNSLSISKTSELDSGKYTCVARTRLDNVTAEAMLIVQDVPNPPAMVGVECNSLTARVEWQPMGDNRAPILSYKIQYNTSFTPDSWEDAFSSVPASDFKFEVAMSPWANYTFRVKARNKIGESQPSAHSDPCQTPSAVPYKNPENVAGKGTTPTNLVISWTPMPPIEHNAQGFFYRVYYRLDRPDAMWDPPVDITDWNKAQYEVTGQQTFKRYIIKVEAHNSMGQANVAAMEVIGYSGEDVPALAPTNLTLLRIISGNSAEFGWEPVPQASVNGHFKGYKIQTWLPAEKANQGREMIVASNTTRATVEMLVPFAENRIQVLVFNGRYNGPPSEIKSFQTPEGVPGPVQSFEAVAMGANALYLMWKKPIEENGILIGYKLNWEKVEGTKLSELQGPKIIENPGETRTKLGNLEPGTKYRVTIRAMTSVGDGVPYFIEDSTHPSGATAPDKPTFTWTLLPNKDNKAGVKVTWLPNVDGHPGSQFFVQYKRKDEAQYTQTDHETNGDSIEITDLDPGTVYEMEVVAVDGIYMIASDTEEIETIGAAVYAPQNPNNVATAGWFVGMMCAIAILLLILIIVCIIKRNRGGKYSVHEKEAARAQDMDYPEDTGFNEYTRPPGDRNNVKGSKTSLTSSVKPVESDTDSMADYGEGETGKFTEDGSFIGQYGASKRKEREETSPGAIATFV</sequence>
<comment type="subcellular location">
    <subcellularLocation>
        <location evidence="1">Cell membrane</location>
    </subcellularLocation>
    <subcellularLocation>
        <location evidence="2">Membrane</location>
        <topology evidence="2">Single-pass type I membrane protein</topology>
    </subcellularLocation>
</comment>
<feature type="transmembrane region" description="Helical" evidence="14">
    <location>
        <begin position="1138"/>
        <end position="1161"/>
    </location>
</feature>
<feature type="domain" description="Fibronectin type-III" evidence="17">
    <location>
        <begin position="622"/>
        <end position="719"/>
    </location>
</feature>
<dbReference type="FunFam" id="2.60.40.10:FF:000005">
    <property type="entry name" value="Neuronal cell adhesion molecule"/>
    <property type="match status" value="1"/>
</dbReference>
<feature type="signal peptide" evidence="15">
    <location>
        <begin position="1"/>
        <end position="26"/>
    </location>
</feature>
<keyword evidence="11" id="KW-0325">Glycoprotein</keyword>
<evidence type="ECO:0000256" key="15">
    <source>
        <dbReference type="SAM" id="SignalP"/>
    </source>
</evidence>
<dbReference type="AlphaFoldDB" id="A0A4D5R973"/>
<evidence type="ECO:0000313" key="18">
    <source>
        <dbReference type="EMBL" id="MIC88653.1"/>
    </source>
</evidence>
<dbReference type="InterPro" id="IPR003599">
    <property type="entry name" value="Ig_sub"/>
</dbReference>
<dbReference type="SMART" id="SM00409">
    <property type="entry name" value="IG"/>
    <property type="match status" value="6"/>
</dbReference>
<feature type="domain" description="Ig-like" evidence="16">
    <location>
        <begin position="33"/>
        <end position="137"/>
    </location>
</feature>
<dbReference type="GO" id="GO:0007411">
    <property type="term" value="P:axon guidance"/>
    <property type="evidence" value="ECO:0007669"/>
    <property type="project" value="TreeGrafter"/>
</dbReference>
<feature type="region of interest" description="Disordered" evidence="13">
    <location>
        <begin position="1176"/>
        <end position="1265"/>
    </location>
</feature>
<dbReference type="SMART" id="SM00408">
    <property type="entry name" value="IGc2"/>
    <property type="match status" value="6"/>
</dbReference>
<dbReference type="InterPro" id="IPR003961">
    <property type="entry name" value="FN3_dom"/>
</dbReference>
<feature type="domain" description="Ig-like" evidence="16">
    <location>
        <begin position="342"/>
        <end position="430"/>
    </location>
</feature>
<evidence type="ECO:0000259" key="17">
    <source>
        <dbReference type="PROSITE" id="PS50853"/>
    </source>
</evidence>
<dbReference type="FunFam" id="2.60.40.10:FF:000078">
    <property type="entry name" value="Neuronal cell adhesion molecule"/>
    <property type="match status" value="1"/>
</dbReference>
<dbReference type="Pfam" id="PF07679">
    <property type="entry name" value="I-set"/>
    <property type="match status" value="3"/>
</dbReference>
<evidence type="ECO:0000256" key="13">
    <source>
        <dbReference type="SAM" id="MobiDB-lite"/>
    </source>
</evidence>
<keyword evidence="7" id="KW-0130">Cell adhesion</keyword>
<evidence type="ECO:0000256" key="11">
    <source>
        <dbReference type="ARBA" id="ARBA00023180"/>
    </source>
</evidence>
<evidence type="ECO:0000256" key="6">
    <source>
        <dbReference type="ARBA" id="ARBA00022737"/>
    </source>
</evidence>
<dbReference type="FunFam" id="2.60.40.10:FF:000004">
    <property type="entry name" value="DCC isoform 1"/>
    <property type="match status" value="1"/>
</dbReference>